<evidence type="ECO:0000313" key="2">
    <source>
        <dbReference type="EMBL" id="MWA03531.1"/>
    </source>
</evidence>
<dbReference type="Pfam" id="PF12680">
    <property type="entry name" value="SnoaL_2"/>
    <property type="match status" value="1"/>
</dbReference>
<dbReference type="SUPFAM" id="SSF54427">
    <property type="entry name" value="NTF2-like"/>
    <property type="match status" value="1"/>
</dbReference>
<evidence type="ECO:0000313" key="3">
    <source>
        <dbReference type="Proteomes" id="UP000462055"/>
    </source>
</evidence>
<dbReference type="InterPro" id="IPR037401">
    <property type="entry name" value="SnoaL-like"/>
</dbReference>
<dbReference type="EMBL" id="WBMS02000020">
    <property type="protein sequence ID" value="MWA03531.1"/>
    <property type="molecule type" value="Genomic_DNA"/>
</dbReference>
<dbReference type="Gene3D" id="3.10.450.50">
    <property type="match status" value="1"/>
</dbReference>
<name>A0A6I4MIN1_9ACTN</name>
<reference evidence="2" key="1">
    <citation type="submission" date="2019-12" db="EMBL/GenBank/DDBJ databases">
        <title>Actinomadura physcomitrii sp. nov., a novel actinomycete isolated from moss [Physcomitrium sphaericum (Ludw) Fuernr].</title>
        <authorList>
            <person name="Zhuang X."/>
        </authorList>
    </citation>
    <scope>NUCLEOTIDE SEQUENCE [LARGE SCALE GENOMIC DNA]</scope>
    <source>
        <strain evidence="2">LD22</strain>
    </source>
</reference>
<organism evidence="2 3">
    <name type="scientific">Actinomadura physcomitrii</name>
    <dbReference type="NCBI Taxonomy" id="2650748"/>
    <lineage>
        <taxon>Bacteria</taxon>
        <taxon>Bacillati</taxon>
        <taxon>Actinomycetota</taxon>
        <taxon>Actinomycetes</taxon>
        <taxon>Streptosporangiales</taxon>
        <taxon>Thermomonosporaceae</taxon>
        <taxon>Actinomadura</taxon>
    </lineage>
</organism>
<evidence type="ECO:0000259" key="1">
    <source>
        <dbReference type="Pfam" id="PF12680"/>
    </source>
</evidence>
<dbReference type="Proteomes" id="UP000462055">
    <property type="component" value="Unassembled WGS sequence"/>
</dbReference>
<proteinExistence type="predicted"/>
<dbReference type="RefSeq" id="WP_151596076.1">
    <property type="nucleotide sequence ID" value="NZ_WBMS02000020.1"/>
</dbReference>
<protein>
    <submittedName>
        <fullName evidence="2">Nuclear transport factor 2 family protein</fullName>
    </submittedName>
</protein>
<gene>
    <name evidence="2" type="ORF">F8568_024740</name>
</gene>
<feature type="domain" description="SnoaL-like" evidence="1">
    <location>
        <begin position="20"/>
        <end position="121"/>
    </location>
</feature>
<dbReference type="InterPro" id="IPR032710">
    <property type="entry name" value="NTF2-like_dom_sf"/>
</dbReference>
<sequence>MSTIGTTEHGAVRLVNEMGRRFREGDHAGAFDLLHPDFSIQQPESLPHGGRHDGRDGMVAASTEFARHWERSIGAARVLGCDDGSAVQITTQTWTARSTGRSATVDVVELFTVADGLIAEIRVFQQDTHVLLATLDSP</sequence>
<dbReference type="AlphaFoldDB" id="A0A6I4MIN1"/>
<comment type="caution">
    <text evidence="2">The sequence shown here is derived from an EMBL/GenBank/DDBJ whole genome shotgun (WGS) entry which is preliminary data.</text>
</comment>
<keyword evidence="3" id="KW-1185">Reference proteome</keyword>
<accession>A0A6I4MIN1</accession>